<dbReference type="EMBL" id="CP002042">
    <property type="protein sequence ID" value="ADH63857.1"/>
    <property type="molecule type" value="Genomic_DNA"/>
</dbReference>
<protein>
    <recommendedName>
        <fullName evidence="4">Peptidase MA-like domain-containing protein</fullName>
    </recommendedName>
</protein>
<organism evidence="2 3">
    <name type="scientific">Allomeiothermus silvanus (strain ATCC 700542 / DSM 9946 / NBRC 106475 / NCIMB 13440 / VI-R2)</name>
    <name type="common">Thermus silvanus</name>
    <dbReference type="NCBI Taxonomy" id="526227"/>
    <lineage>
        <taxon>Bacteria</taxon>
        <taxon>Thermotogati</taxon>
        <taxon>Deinococcota</taxon>
        <taxon>Deinococci</taxon>
        <taxon>Thermales</taxon>
        <taxon>Thermaceae</taxon>
        <taxon>Allomeiothermus</taxon>
    </lineage>
</organism>
<dbReference type="AlphaFoldDB" id="D7BH04"/>
<accession>D7BH04</accession>
<dbReference type="Proteomes" id="UP000001916">
    <property type="component" value="Chromosome"/>
</dbReference>
<dbReference type="KEGG" id="msv:Mesil_1983"/>
<reference evidence="2 3" key="1">
    <citation type="journal article" date="2010" name="Stand. Genomic Sci.">
        <title>Complete genome sequence of Meiothermus silvanus type strain (VI-R2).</title>
        <authorList>
            <person name="Sikorski J."/>
            <person name="Tindall B.J."/>
            <person name="Lowry S."/>
            <person name="Lucas S."/>
            <person name="Nolan M."/>
            <person name="Copeland A."/>
            <person name="Glavina Del Rio T."/>
            <person name="Tice H."/>
            <person name="Cheng J.F."/>
            <person name="Han C."/>
            <person name="Pitluck S."/>
            <person name="Liolios K."/>
            <person name="Ivanova N."/>
            <person name="Mavromatis K."/>
            <person name="Mikhailova N."/>
            <person name="Pati A."/>
            <person name="Goodwin L."/>
            <person name="Chen A."/>
            <person name="Palaniappan K."/>
            <person name="Land M."/>
            <person name="Hauser L."/>
            <person name="Chang Y.J."/>
            <person name="Jeffries C.D."/>
            <person name="Rohde M."/>
            <person name="Goker M."/>
            <person name="Woyke T."/>
            <person name="Bristow J."/>
            <person name="Eisen J.A."/>
            <person name="Markowitz V."/>
            <person name="Hugenholtz P."/>
            <person name="Kyrpides N.C."/>
            <person name="Klenk H.P."/>
            <person name="Lapidus A."/>
        </authorList>
    </citation>
    <scope>NUCLEOTIDE SEQUENCE [LARGE SCALE GENOMIC DNA]</scope>
    <source>
        <strain evidence="3">ATCC 700542 / DSM 9946 / VI-R2</strain>
    </source>
</reference>
<dbReference type="RefSeq" id="WP_013158410.1">
    <property type="nucleotide sequence ID" value="NC_014212.1"/>
</dbReference>
<evidence type="ECO:0000313" key="2">
    <source>
        <dbReference type="EMBL" id="ADH63857.1"/>
    </source>
</evidence>
<evidence type="ECO:0000256" key="1">
    <source>
        <dbReference type="SAM" id="SignalP"/>
    </source>
</evidence>
<evidence type="ECO:0008006" key="4">
    <source>
        <dbReference type="Google" id="ProtNLM"/>
    </source>
</evidence>
<keyword evidence="1" id="KW-0732">Signal</keyword>
<dbReference type="HOGENOM" id="CLU_1376749_0_0_0"/>
<feature type="chain" id="PRO_5003093424" description="Peptidase MA-like domain-containing protein" evidence="1">
    <location>
        <begin position="22"/>
        <end position="198"/>
    </location>
</feature>
<gene>
    <name evidence="2" type="ordered locus">Mesil_1983</name>
</gene>
<keyword evidence="3" id="KW-1185">Reference proteome</keyword>
<sequence length="198" mass="22568">MKAYWVSLILISWPLAPPVQAQTWQAYQSPGFTVQTASKADARYLARLFQTLERARKDLKEWGLQPPDRVWVVVHPNLESYRKATAQPWFVLAQANRPQHRMDLQRLSVVVERGQLEAVLRHEYFHLAQPEDWPSWLAEGSAMIFAGQKPTAKALPGISAARLEEILANPPNSQTLARAMAAAYDRARAYWKKRGRAP</sequence>
<evidence type="ECO:0000313" key="3">
    <source>
        <dbReference type="Proteomes" id="UP000001916"/>
    </source>
</evidence>
<name>D7BH04_ALLS1</name>
<feature type="signal peptide" evidence="1">
    <location>
        <begin position="1"/>
        <end position="21"/>
    </location>
</feature>
<proteinExistence type="predicted"/>
<dbReference type="OrthoDB" id="26107at2"/>